<gene>
    <name evidence="2" type="ORF">L6E24_03840</name>
</gene>
<organism evidence="2 3">
    <name type="scientific">Methanoplanus endosymbiosus</name>
    <dbReference type="NCBI Taxonomy" id="33865"/>
    <lineage>
        <taxon>Archaea</taxon>
        <taxon>Methanobacteriati</taxon>
        <taxon>Methanobacteriota</taxon>
        <taxon>Stenosarchaea group</taxon>
        <taxon>Methanomicrobia</taxon>
        <taxon>Methanomicrobiales</taxon>
        <taxon>Methanomicrobiaceae</taxon>
        <taxon>Methanoplanus</taxon>
    </lineage>
</organism>
<evidence type="ECO:0000256" key="1">
    <source>
        <dbReference type="SAM" id="Phobius"/>
    </source>
</evidence>
<evidence type="ECO:0000313" key="3">
    <source>
        <dbReference type="Proteomes" id="UP001060368"/>
    </source>
</evidence>
<dbReference type="KEGG" id="mend:L6E24_03840"/>
<keyword evidence="1" id="KW-1133">Transmembrane helix</keyword>
<keyword evidence="1" id="KW-0472">Membrane</keyword>
<reference evidence="2" key="1">
    <citation type="submission" date="2022-04" db="EMBL/GenBank/DDBJ databases">
        <title>Complete genome of Methanoplanus endosymbiosus DSM 3599.</title>
        <authorList>
            <person name="Chen S.-C."/>
            <person name="You Y.-T."/>
            <person name="Zhou Y.-Z."/>
            <person name="Lai M.-C."/>
        </authorList>
    </citation>
    <scope>NUCLEOTIDE SEQUENCE</scope>
    <source>
        <strain evidence="2">DSM 3599</strain>
    </source>
</reference>
<dbReference type="AlphaFoldDB" id="A0A9E7THN2"/>
<evidence type="ECO:0000313" key="2">
    <source>
        <dbReference type="EMBL" id="UUX93267.1"/>
    </source>
</evidence>
<dbReference type="EMBL" id="CP096115">
    <property type="protein sequence ID" value="UUX93267.1"/>
    <property type="molecule type" value="Genomic_DNA"/>
</dbReference>
<sequence length="100" mass="11496">MRRDILILCVCLAMCLSGSASAVKVIPWDEMQQLQNTEPETCESCVLPVLPWLCLVGGAGIFGYLFFLPKYEAMRKRKEFEKLMLEYGIPEHKIKRGRRT</sequence>
<name>A0A9E7THN2_9EURY</name>
<keyword evidence="3" id="KW-1185">Reference proteome</keyword>
<dbReference type="GeneID" id="74306798"/>
<keyword evidence="1" id="KW-0812">Transmembrane</keyword>
<proteinExistence type="predicted"/>
<protein>
    <submittedName>
        <fullName evidence="2">Uncharacterized protein</fullName>
    </submittedName>
</protein>
<dbReference type="Proteomes" id="UP001060368">
    <property type="component" value="Chromosome"/>
</dbReference>
<dbReference type="RefSeq" id="WP_257743406.1">
    <property type="nucleotide sequence ID" value="NZ_CP096115.1"/>
</dbReference>
<accession>A0A9E7THN2</accession>
<feature type="transmembrane region" description="Helical" evidence="1">
    <location>
        <begin position="46"/>
        <end position="68"/>
    </location>
</feature>